<comment type="caution">
    <text evidence="1">The sequence shown here is derived from an EMBL/GenBank/DDBJ whole genome shotgun (WGS) entry which is preliminary data.</text>
</comment>
<keyword evidence="2" id="KW-1185">Reference proteome</keyword>
<name>A0ACC2ZNJ2_9EURO</name>
<evidence type="ECO:0000313" key="2">
    <source>
        <dbReference type="Proteomes" id="UP001172386"/>
    </source>
</evidence>
<dbReference type="EMBL" id="JAPDRQ010000452">
    <property type="protein sequence ID" value="KAJ9649148.1"/>
    <property type="molecule type" value="Genomic_DNA"/>
</dbReference>
<gene>
    <name evidence="1" type="ORF">H2198_010940</name>
</gene>
<sequence>MAHGVKGLSGPPGRVHDYVRGEEVGQTIAVPTYAACDVHGLEKEIQLKARASGKAYVRLMEAENVSPIVLGILQGAFSFASEYRTSILNDALDLWSCSRMNAYDRSLVGTETLGQIKIGDRHSPFFDSVPIPPKLDYQCDMVGIEWQNKLADRIMKRLWKFVNTKDRKHWLEFFLTVFVMLNNIEFVYGVADELRHQYAQHAADEDHIQRGLDKFIQHWSWSANHLLHLFEIYSKNKPMLLDNSLINIARTTYPCQAIQDLLDFLGEASSKFEPLSISSKKNNDFNFQLYWSGALIRVPE</sequence>
<accession>A0ACC2ZNJ2</accession>
<organism evidence="1 2">
    <name type="scientific">Neophaeococcomyces mojaviensis</name>
    <dbReference type="NCBI Taxonomy" id="3383035"/>
    <lineage>
        <taxon>Eukaryota</taxon>
        <taxon>Fungi</taxon>
        <taxon>Dikarya</taxon>
        <taxon>Ascomycota</taxon>
        <taxon>Pezizomycotina</taxon>
        <taxon>Eurotiomycetes</taxon>
        <taxon>Chaetothyriomycetidae</taxon>
        <taxon>Chaetothyriales</taxon>
        <taxon>Chaetothyriales incertae sedis</taxon>
        <taxon>Neophaeococcomyces</taxon>
    </lineage>
</organism>
<reference evidence="1" key="1">
    <citation type="submission" date="2022-10" db="EMBL/GenBank/DDBJ databases">
        <title>Culturing micro-colonial fungi from biological soil crusts in the Mojave desert and describing Neophaeococcomyces mojavensis, and introducing the new genera and species Taxawa tesnikishii.</title>
        <authorList>
            <person name="Kurbessoian T."/>
            <person name="Stajich J.E."/>
        </authorList>
    </citation>
    <scope>NUCLEOTIDE SEQUENCE</scope>
    <source>
        <strain evidence="1">JES_112</strain>
    </source>
</reference>
<proteinExistence type="predicted"/>
<evidence type="ECO:0000313" key="1">
    <source>
        <dbReference type="EMBL" id="KAJ9649148.1"/>
    </source>
</evidence>
<protein>
    <submittedName>
        <fullName evidence="1">Uncharacterized protein</fullName>
    </submittedName>
</protein>
<dbReference type="Proteomes" id="UP001172386">
    <property type="component" value="Unassembled WGS sequence"/>
</dbReference>